<accession>A0A0D2K4T6</accession>
<dbReference type="Pfam" id="PF10084">
    <property type="entry name" value="DUF2322"/>
    <property type="match status" value="1"/>
</dbReference>
<gene>
    <name evidence="1" type="ORF">MNEG_2477</name>
</gene>
<proteinExistence type="predicted"/>
<evidence type="ECO:0000313" key="1">
    <source>
        <dbReference type="EMBL" id="KIZ05483.1"/>
    </source>
</evidence>
<sequence>MLARRASITAVGAPRMAPGVMGIRRSACARGLKENLSTLAPIDSINAVSVRLPHGADWAIPNAPGKAASARIYAHLAAQHGGVLTSAAAEEGLRLYGEFTEEARQQPGSHPNIDLLFRVIQEDLRCDVTVEPRAAERQ</sequence>
<reference evidence="1 2" key="1">
    <citation type="journal article" date="2013" name="BMC Genomics">
        <title>Reconstruction of the lipid metabolism for the microalga Monoraphidium neglectum from its genome sequence reveals characteristics suitable for biofuel production.</title>
        <authorList>
            <person name="Bogen C."/>
            <person name="Al-Dilaimi A."/>
            <person name="Albersmeier A."/>
            <person name="Wichmann J."/>
            <person name="Grundmann M."/>
            <person name="Rupp O."/>
            <person name="Lauersen K.J."/>
            <person name="Blifernez-Klassen O."/>
            <person name="Kalinowski J."/>
            <person name="Goesmann A."/>
            <person name="Mussgnug J.H."/>
            <person name="Kruse O."/>
        </authorList>
    </citation>
    <scope>NUCLEOTIDE SEQUENCE [LARGE SCALE GENOMIC DNA]</scope>
    <source>
        <strain evidence="1 2">SAG 48.87</strain>
    </source>
</reference>
<evidence type="ECO:0008006" key="3">
    <source>
        <dbReference type="Google" id="ProtNLM"/>
    </source>
</evidence>
<protein>
    <recommendedName>
        <fullName evidence="3">DUF2322 family protein</fullName>
    </recommendedName>
</protein>
<dbReference type="Proteomes" id="UP000054498">
    <property type="component" value="Unassembled WGS sequence"/>
</dbReference>
<dbReference type="EMBL" id="KK100500">
    <property type="protein sequence ID" value="KIZ05483.1"/>
    <property type="molecule type" value="Genomic_DNA"/>
</dbReference>
<dbReference type="OrthoDB" id="10267212at2759"/>
<keyword evidence="2" id="KW-1185">Reference proteome</keyword>
<organism evidence="1 2">
    <name type="scientific">Monoraphidium neglectum</name>
    <dbReference type="NCBI Taxonomy" id="145388"/>
    <lineage>
        <taxon>Eukaryota</taxon>
        <taxon>Viridiplantae</taxon>
        <taxon>Chlorophyta</taxon>
        <taxon>core chlorophytes</taxon>
        <taxon>Chlorophyceae</taxon>
        <taxon>CS clade</taxon>
        <taxon>Sphaeropleales</taxon>
        <taxon>Selenastraceae</taxon>
        <taxon>Monoraphidium</taxon>
    </lineage>
</organism>
<dbReference type="GeneID" id="25735355"/>
<dbReference type="RefSeq" id="XP_013904502.1">
    <property type="nucleotide sequence ID" value="XM_014049048.1"/>
</dbReference>
<evidence type="ECO:0000313" key="2">
    <source>
        <dbReference type="Proteomes" id="UP000054498"/>
    </source>
</evidence>
<dbReference type="AlphaFoldDB" id="A0A0D2K4T6"/>
<name>A0A0D2K4T6_9CHLO</name>
<dbReference type="InterPro" id="IPR016755">
    <property type="entry name" value="UCP019302"/>
</dbReference>
<dbReference type="KEGG" id="mng:MNEG_2477"/>